<gene>
    <name evidence="3" type="ORF">G352_26092</name>
</gene>
<keyword evidence="4" id="KW-1185">Reference proteome</keyword>
<evidence type="ECO:0000313" key="4">
    <source>
        <dbReference type="Proteomes" id="UP000011731"/>
    </source>
</evidence>
<feature type="region of interest" description="Disordered" evidence="1">
    <location>
        <begin position="1"/>
        <end position="24"/>
    </location>
</feature>
<dbReference type="InterPro" id="IPR050570">
    <property type="entry name" value="Cell_wall_metabolism_enzyme"/>
</dbReference>
<proteinExistence type="predicted"/>
<protein>
    <recommendedName>
        <fullName evidence="2">M23ase beta-sheet core domain-containing protein</fullName>
    </recommendedName>
</protein>
<comment type="caution">
    <text evidence="3">The sequence shown here is derived from an EMBL/GenBank/DDBJ whole genome shotgun (WGS) entry which is preliminary data.</text>
</comment>
<dbReference type="InterPro" id="IPR016047">
    <property type="entry name" value="M23ase_b-sheet_dom"/>
</dbReference>
<feature type="region of interest" description="Disordered" evidence="1">
    <location>
        <begin position="225"/>
        <end position="266"/>
    </location>
</feature>
<reference evidence="3 4" key="1">
    <citation type="journal article" date="2013" name="Genome Announc.">
        <title>Draft Genome Sequence of Rhodococcus ruber Strain BKS 20-38.</title>
        <authorList>
            <person name="Bala M."/>
            <person name="Kumar S."/>
            <person name="Raghava G.P."/>
            <person name="Mayilraj S."/>
        </authorList>
    </citation>
    <scope>NUCLEOTIDE SEQUENCE [LARGE SCALE GENOMIC DNA]</scope>
    <source>
        <strain evidence="3 4">BKS 20-38</strain>
    </source>
</reference>
<name>M2Y8K9_9NOCA</name>
<organism evidence="3 4">
    <name type="scientific">Rhodococcus ruber BKS 20-38</name>
    <dbReference type="NCBI Taxonomy" id="1278076"/>
    <lineage>
        <taxon>Bacteria</taxon>
        <taxon>Bacillati</taxon>
        <taxon>Actinomycetota</taxon>
        <taxon>Actinomycetes</taxon>
        <taxon>Mycobacteriales</taxon>
        <taxon>Nocardiaceae</taxon>
        <taxon>Rhodococcus</taxon>
    </lineage>
</organism>
<dbReference type="GO" id="GO:0004222">
    <property type="term" value="F:metalloendopeptidase activity"/>
    <property type="evidence" value="ECO:0007669"/>
    <property type="project" value="TreeGrafter"/>
</dbReference>
<evidence type="ECO:0000313" key="3">
    <source>
        <dbReference type="EMBL" id="EME51267.1"/>
    </source>
</evidence>
<feature type="compositionally biased region" description="Polar residues" evidence="1">
    <location>
        <begin position="226"/>
        <end position="243"/>
    </location>
</feature>
<accession>M2Y8K9</accession>
<dbReference type="PANTHER" id="PTHR21666:SF270">
    <property type="entry name" value="MUREIN HYDROLASE ACTIVATOR ENVC"/>
    <property type="match status" value="1"/>
</dbReference>
<dbReference type="SUPFAM" id="SSF51261">
    <property type="entry name" value="Duplicated hybrid motif"/>
    <property type="match status" value="1"/>
</dbReference>
<sequence length="266" mass="26242">MIFRVAPTGRGGARHRAEPTGTGRPAMWASAVATGALMTAGAQIAAPGVAAAQPAVAPVPVALPPEIAALADLPEVDAALDQLAAVPGLPEGLPSALAAPPAAPPTVGVPAETAISAVPATPAVPASVATSSPLAVAPVSGTLTSSFGPRWGATHAGLDIANSIGTPVYAASTGTVIDSGPASGFGLWVQIRHDDGSTSTYGHINETLVTVGQRVQAGEQIATVGNRGQSTGPHLHFETTNPSGAKVDPSEWLAQRGVPQTSLAKA</sequence>
<evidence type="ECO:0000259" key="2">
    <source>
        <dbReference type="Pfam" id="PF01551"/>
    </source>
</evidence>
<dbReference type="Gene3D" id="2.70.70.10">
    <property type="entry name" value="Glucose Permease (Domain IIA)"/>
    <property type="match status" value="1"/>
</dbReference>
<dbReference type="Pfam" id="PF01551">
    <property type="entry name" value="Peptidase_M23"/>
    <property type="match status" value="1"/>
</dbReference>
<feature type="domain" description="M23ase beta-sheet core" evidence="2">
    <location>
        <begin position="154"/>
        <end position="249"/>
    </location>
</feature>
<dbReference type="EMBL" id="AOEX01000103">
    <property type="protein sequence ID" value="EME51267.1"/>
    <property type="molecule type" value="Genomic_DNA"/>
</dbReference>
<dbReference type="CDD" id="cd12797">
    <property type="entry name" value="M23_peptidase"/>
    <property type="match status" value="1"/>
</dbReference>
<dbReference type="AlphaFoldDB" id="M2Y8K9"/>
<dbReference type="PANTHER" id="PTHR21666">
    <property type="entry name" value="PEPTIDASE-RELATED"/>
    <property type="match status" value="1"/>
</dbReference>
<dbReference type="InterPro" id="IPR011055">
    <property type="entry name" value="Dup_hybrid_motif"/>
</dbReference>
<evidence type="ECO:0000256" key="1">
    <source>
        <dbReference type="SAM" id="MobiDB-lite"/>
    </source>
</evidence>
<dbReference type="PATRIC" id="fig|1278076.4.peg.5353"/>
<dbReference type="Proteomes" id="UP000011731">
    <property type="component" value="Unassembled WGS sequence"/>
</dbReference>